<evidence type="ECO:0000256" key="1">
    <source>
        <dbReference type="SAM" id="SignalP"/>
    </source>
</evidence>
<accession>A0A5M8PBH6</accession>
<evidence type="ECO:0000313" key="2">
    <source>
        <dbReference type="EMBL" id="KAA6406659.1"/>
    </source>
</evidence>
<evidence type="ECO:0000313" key="3">
    <source>
        <dbReference type="Proteomes" id="UP000324767"/>
    </source>
</evidence>
<dbReference type="Proteomes" id="UP000324767">
    <property type="component" value="Unassembled WGS sequence"/>
</dbReference>
<dbReference type="EMBL" id="VXIT01000024">
    <property type="protein sequence ID" value="KAA6406659.1"/>
    <property type="molecule type" value="Genomic_DNA"/>
</dbReference>
<keyword evidence="1" id="KW-0732">Signal</keyword>
<feature type="chain" id="PRO_5024287581" evidence="1">
    <location>
        <begin position="22"/>
        <end position="147"/>
    </location>
</feature>
<comment type="caution">
    <text evidence="2">The sequence shown here is derived from an EMBL/GenBank/DDBJ whole genome shotgun (WGS) entry which is preliminary data.</text>
</comment>
<reference evidence="2 3" key="1">
    <citation type="submission" date="2019-09" db="EMBL/GenBank/DDBJ databases">
        <title>The hologenome of the rock-dwelling lichen Lasallia pustulata.</title>
        <authorList>
            <person name="Greshake Tzovaras B."/>
            <person name="Segers F."/>
            <person name="Bicker A."/>
            <person name="Dal Grande F."/>
            <person name="Otte J."/>
            <person name="Hankeln T."/>
            <person name="Schmitt I."/>
            <person name="Ebersberger I."/>
        </authorList>
    </citation>
    <scope>NUCLEOTIDE SEQUENCE [LARGE SCALE GENOMIC DNA]</scope>
    <source>
        <strain evidence="2">A1-1</strain>
    </source>
</reference>
<organism evidence="2 3">
    <name type="scientific">Lasallia pustulata</name>
    <dbReference type="NCBI Taxonomy" id="136370"/>
    <lineage>
        <taxon>Eukaryota</taxon>
        <taxon>Fungi</taxon>
        <taxon>Dikarya</taxon>
        <taxon>Ascomycota</taxon>
        <taxon>Pezizomycotina</taxon>
        <taxon>Lecanoromycetes</taxon>
        <taxon>OSLEUM clade</taxon>
        <taxon>Umbilicariomycetidae</taxon>
        <taxon>Umbilicariales</taxon>
        <taxon>Umbilicariaceae</taxon>
        <taxon>Lasallia</taxon>
    </lineage>
</organism>
<dbReference type="AlphaFoldDB" id="A0A5M8PBH6"/>
<proteinExistence type="predicted"/>
<gene>
    <name evidence="2" type="ORF">FRX48_09591</name>
</gene>
<protein>
    <submittedName>
        <fullName evidence="2">Uncharacterized protein</fullName>
    </submittedName>
</protein>
<sequence>MRAFTLSIIVSLARFATLSFAVPVVTGTAIALTPRSQFCSNAPTVVAGTFNRRSLVLHDLIDRAKASDPVTVWCAPGVFTQGDRLGYYELYLVNSNNHQQSWGVVGAALAALRNFLVSLDTINPGGNGGVQFTVFDGANEVGQGTIA</sequence>
<feature type="signal peptide" evidence="1">
    <location>
        <begin position="1"/>
        <end position="21"/>
    </location>
</feature>
<name>A0A5M8PBH6_9LECA</name>